<dbReference type="CDD" id="cd13578">
    <property type="entry name" value="PBP2_Bug27"/>
    <property type="match status" value="1"/>
</dbReference>
<dbReference type="PANTHER" id="PTHR42928">
    <property type="entry name" value="TRICARBOXYLATE-BINDING PROTEIN"/>
    <property type="match status" value="1"/>
</dbReference>
<dbReference type="SUPFAM" id="SSF53850">
    <property type="entry name" value="Periplasmic binding protein-like II"/>
    <property type="match status" value="1"/>
</dbReference>
<gene>
    <name evidence="3" type="ORF">SAMN02745194_03551</name>
</gene>
<evidence type="ECO:0000256" key="2">
    <source>
        <dbReference type="SAM" id="SignalP"/>
    </source>
</evidence>
<dbReference type="PANTHER" id="PTHR42928:SF5">
    <property type="entry name" value="BLR1237 PROTEIN"/>
    <property type="match status" value="1"/>
</dbReference>
<dbReference type="OrthoDB" id="7248879at2"/>
<dbReference type="InterPro" id="IPR005064">
    <property type="entry name" value="BUG"/>
</dbReference>
<evidence type="ECO:0000313" key="3">
    <source>
        <dbReference type="EMBL" id="SHJ85207.1"/>
    </source>
</evidence>
<dbReference type="Pfam" id="PF03401">
    <property type="entry name" value="TctC"/>
    <property type="match status" value="1"/>
</dbReference>
<proteinExistence type="inferred from homology"/>
<dbReference type="EMBL" id="FQZF01000022">
    <property type="protein sequence ID" value="SHJ85207.1"/>
    <property type="molecule type" value="Genomic_DNA"/>
</dbReference>
<keyword evidence="4" id="KW-1185">Reference proteome</keyword>
<dbReference type="InterPro" id="IPR042100">
    <property type="entry name" value="Bug_dom1"/>
</dbReference>
<name>A0A1M6MP31_9PROT</name>
<dbReference type="RefSeq" id="WP_073137153.1">
    <property type="nucleotide sequence ID" value="NZ_FQZF01000022.1"/>
</dbReference>
<dbReference type="AlphaFoldDB" id="A0A1M6MP31"/>
<dbReference type="Proteomes" id="UP000184387">
    <property type="component" value="Unassembled WGS sequence"/>
</dbReference>
<dbReference type="PIRSF" id="PIRSF017082">
    <property type="entry name" value="YflP"/>
    <property type="match status" value="1"/>
</dbReference>
<comment type="similarity">
    <text evidence="1">Belongs to the UPF0065 (bug) family.</text>
</comment>
<evidence type="ECO:0000313" key="4">
    <source>
        <dbReference type="Proteomes" id="UP000184387"/>
    </source>
</evidence>
<sequence length="324" mass="33517">MKRATRRGLFAASGAVLAMPALAQRAWPDRPVTLLVPYAAGGSNDVVARLLAPKLQAILGQSFVVENRTGAGGSIGTAAVARGATDGTLFLVSSASNHVMYPIVSPGSIPDPREAFAGVSMLVDVPLALTVANRLGVSDLNGLLALLKREPGKHSFASSGVGGSQHLAGELFAMKAGVEIVHVPYRGGGPALNDLVAGQVSLAFLNLPTALPQGEAGTVKILAVAGERRSALKPDIPTVAEAGVPGFGVRSWTALFAPRATPPEIVTRMSAAVRECLTDPATKARLAELGTEAEPSAPAELDRFVREEFDLWTPVIRAAKVTAQ</sequence>
<dbReference type="Gene3D" id="3.40.190.10">
    <property type="entry name" value="Periplasmic binding protein-like II"/>
    <property type="match status" value="1"/>
</dbReference>
<feature type="chain" id="PRO_5012025472" evidence="2">
    <location>
        <begin position="24"/>
        <end position="324"/>
    </location>
</feature>
<keyword evidence="3" id="KW-0675">Receptor</keyword>
<protein>
    <submittedName>
        <fullName evidence="3">Tripartite-type tricarboxylate transporter, receptor component TctC</fullName>
    </submittedName>
</protein>
<organism evidence="3 4">
    <name type="scientific">Muricoccus roseus</name>
    <dbReference type="NCBI Taxonomy" id="198092"/>
    <lineage>
        <taxon>Bacteria</taxon>
        <taxon>Pseudomonadati</taxon>
        <taxon>Pseudomonadota</taxon>
        <taxon>Alphaproteobacteria</taxon>
        <taxon>Acetobacterales</taxon>
        <taxon>Roseomonadaceae</taxon>
        <taxon>Muricoccus</taxon>
    </lineage>
</organism>
<evidence type="ECO:0000256" key="1">
    <source>
        <dbReference type="ARBA" id="ARBA00006987"/>
    </source>
</evidence>
<feature type="signal peptide" evidence="2">
    <location>
        <begin position="1"/>
        <end position="23"/>
    </location>
</feature>
<dbReference type="Gene3D" id="3.40.190.150">
    <property type="entry name" value="Bordetella uptake gene, domain 1"/>
    <property type="match status" value="1"/>
</dbReference>
<reference evidence="3 4" key="1">
    <citation type="submission" date="2016-11" db="EMBL/GenBank/DDBJ databases">
        <authorList>
            <person name="Jaros S."/>
            <person name="Januszkiewicz K."/>
            <person name="Wedrychowicz H."/>
        </authorList>
    </citation>
    <scope>NUCLEOTIDE SEQUENCE [LARGE SCALE GENOMIC DNA]</scope>
    <source>
        <strain evidence="3 4">DSM 14916</strain>
    </source>
</reference>
<accession>A0A1M6MP31</accession>
<dbReference type="STRING" id="198092.SAMN02745194_03551"/>
<keyword evidence="2" id="KW-0732">Signal</keyword>